<accession>A0A6N6MG21</accession>
<keyword evidence="1" id="KW-0812">Transmembrane</keyword>
<dbReference type="Proteomes" id="UP000441333">
    <property type="component" value="Unassembled WGS sequence"/>
</dbReference>
<dbReference type="RefSeq" id="WP_150937959.1">
    <property type="nucleotide sequence ID" value="NZ_WAAT01000037.1"/>
</dbReference>
<feature type="transmembrane region" description="Helical" evidence="1">
    <location>
        <begin position="406"/>
        <end position="426"/>
    </location>
</feature>
<dbReference type="InterPro" id="IPR007383">
    <property type="entry name" value="DUF445"/>
</dbReference>
<dbReference type="PANTHER" id="PTHR38442">
    <property type="entry name" value="INNER MEMBRANE PROTEIN-RELATED"/>
    <property type="match status" value="1"/>
</dbReference>
<organism evidence="2 3">
    <name type="scientific">Pseudotamlana haliotis</name>
    <dbReference type="NCBI Taxonomy" id="2614804"/>
    <lineage>
        <taxon>Bacteria</taxon>
        <taxon>Pseudomonadati</taxon>
        <taxon>Bacteroidota</taxon>
        <taxon>Flavobacteriia</taxon>
        <taxon>Flavobacteriales</taxon>
        <taxon>Flavobacteriaceae</taxon>
        <taxon>Pseudotamlana</taxon>
    </lineage>
</organism>
<dbReference type="Pfam" id="PF04286">
    <property type="entry name" value="DUF445"/>
    <property type="match status" value="1"/>
</dbReference>
<sequence length="431" mass="47655">MKKNKLGNRSLAIAVILMVAALVLKYYKIYEGHTLEILLAGFEAAVVGGVADWFAVRALFQEIPIPVVKKHTNIIVKSREKLSAGIVDLVNNEWLSKEMIRDKISGVSLAKPIVDYLLEGDNQESIRQTLKPELEALVLKLDHDDVVETLEGVIKPAIKGNNFAVPLGNLLKQTIKDKDHHGMLQVFLEVLKEKIGADGTLEFLTTEVQTLVNKQKEGSPIKGLLVGAGQVLGAIKPQRIAQGIQEQLISLIEEVQAAPERHKIIIALDDQLYEYGERLASGDQKAQEDINAFGEQFLERLLGSGIVKQGLTRLKTTIKTQIFDGDNTYTKLIRDKVNNALQAFQDDTTKLAHTDAWLKSTILQLIDTHHHKIGELVGESLGKLSNVELVKQIETKVGEDLQYIRLNGAIVGGIVGMIIMVIKLFVLDSHV</sequence>
<feature type="transmembrane region" description="Helical" evidence="1">
    <location>
        <begin position="37"/>
        <end position="60"/>
    </location>
</feature>
<comment type="caution">
    <text evidence="2">The sequence shown here is derived from an EMBL/GenBank/DDBJ whole genome shotgun (WGS) entry which is preliminary data.</text>
</comment>
<dbReference type="PANTHER" id="PTHR38442:SF1">
    <property type="entry name" value="INNER MEMBRANE PROTEIN"/>
    <property type="match status" value="1"/>
</dbReference>
<dbReference type="EMBL" id="WAAT01000037">
    <property type="protein sequence ID" value="KAB1068309.1"/>
    <property type="molecule type" value="Genomic_DNA"/>
</dbReference>
<gene>
    <name evidence="2" type="ORF">F6U93_06300</name>
</gene>
<keyword evidence="1" id="KW-0472">Membrane</keyword>
<dbReference type="AlphaFoldDB" id="A0A6N6MG21"/>
<evidence type="ECO:0000256" key="1">
    <source>
        <dbReference type="SAM" id="Phobius"/>
    </source>
</evidence>
<dbReference type="GO" id="GO:0005886">
    <property type="term" value="C:plasma membrane"/>
    <property type="evidence" value="ECO:0007669"/>
    <property type="project" value="TreeGrafter"/>
</dbReference>
<protein>
    <submittedName>
        <fullName evidence="2">DUF445 domain-containing protein</fullName>
    </submittedName>
</protein>
<keyword evidence="1" id="KW-1133">Transmembrane helix</keyword>
<evidence type="ECO:0000313" key="3">
    <source>
        <dbReference type="Proteomes" id="UP000441333"/>
    </source>
</evidence>
<proteinExistence type="predicted"/>
<name>A0A6N6MG21_9FLAO</name>
<reference evidence="2 3" key="1">
    <citation type="submission" date="2019-09" db="EMBL/GenBank/DDBJ databases">
        <authorList>
            <person name="Cao W.R."/>
        </authorList>
    </citation>
    <scope>NUCLEOTIDE SEQUENCE [LARGE SCALE GENOMIC DNA]</scope>
    <source>
        <strain evidence="2 3">B1N29</strain>
    </source>
</reference>
<keyword evidence="3" id="KW-1185">Reference proteome</keyword>
<evidence type="ECO:0000313" key="2">
    <source>
        <dbReference type="EMBL" id="KAB1068309.1"/>
    </source>
</evidence>